<accession>A0AAD6SVC2</accession>
<evidence type="ECO:0000313" key="2">
    <source>
        <dbReference type="EMBL" id="KAJ7034112.1"/>
    </source>
</evidence>
<reference evidence="2" key="1">
    <citation type="submission" date="2023-03" db="EMBL/GenBank/DDBJ databases">
        <title>Massive genome expansion in bonnet fungi (Mycena s.s.) driven by repeated elements and novel gene families across ecological guilds.</title>
        <authorList>
            <consortium name="Lawrence Berkeley National Laboratory"/>
            <person name="Harder C.B."/>
            <person name="Miyauchi S."/>
            <person name="Viragh M."/>
            <person name="Kuo A."/>
            <person name="Thoen E."/>
            <person name="Andreopoulos B."/>
            <person name="Lu D."/>
            <person name="Skrede I."/>
            <person name="Drula E."/>
            <person name="Henrissat B."/>
            <person name="Morin E."/>
            <person name="Kohler A."/>
            <person name="Barry K."/>
            <person name="LaButti K."/>
            <person name="Morin E."/>
            <person name="Salamov A."/>
            <person name="Lipzen A."/>
            <person name="Mereny Z."/>
            <person name="Hegedus B."/>
            <person name="Baldrian P."/>
            <person name="Stursova M."/>
            <person name="Weitz H."/>
            <person name="Taylor A."/>
            <person name="Grigoriev I.V."/>
            <person name="Nagy L.G."/>
            <person name="Martin F."/>
            <person name="Kauserud H."/>
        </authorList>
    </citation>
    <scope>NUCLEOTIDE SEQUENCE</scope>
    <source>
        <strain evidence="2">CBHHK200</strain>
    </source>
</reference>
<proteinExistence type="predicted"/>
<dbReference type="SUPFAM" id="SSF49562">
    <property type="entry name" value="C2 domain (Calcium/lipid-binding domain, CaLB)"/>
    <property type="match status" value="1"/>
</dbReference>
<feature type="non-terminal residue" evidence="2">
    <location>
        <position position="1"/>
    </location>
</feature>
<evidence type="ECO:0000259" key="1">
    <source>
        <dbReference type="PROSITE" id="PS50004"/>
    </source>
</evidence>
<feature type="domain" description="C2" evidence="1">
    <location>
        <begin position="1"/>
        <end position="114"/>
    </location>
</feature>
<protein>
    <recommendedName>
        <fullName evidence="1">C2 domain-containing protein</fullName>
    </recommendedName>
</protein>
<dbReference type="Pfam" id="PF00168">
    <property type="entry name" value="C2"/>
    <property type="match status" value="1"/>
</dbReference>
<comment type="caution">
    <text evidence="2">The sequence shown here is derived from an EMBL/GenBank/DDBJ whole genome shotgun (WGS) entry which is preliminary data.</text>
</comment>
<gene>
    <name evidence="2" type="ORF">C8F04DRAFT_1234547</name>
</gene>
<dbReference type="PROSITE" id="PS50004">
    <property type="entry name" value="C2"/>
    <property type="match status" value="1"/>
</dbReference>
<dbReference type="InterPro" id="IPR035892">
    <property type="entry name" value="C2_domain_sf"/>
</dbReference>
<dbReference type="EMBL" id="JARJCM010000060">
    <property type="protein sequence ID" value="KAJ7034112.1"/>
    <property type="molecule type" value="Genomic_DNA"/>
</dbReference>
<keyword evidence="3" id="KW-1185">Reference proteome</keyword>
<dbReference type="CDD" id="cd00030">
    <property type="entry name" value="C2"/>
    <property type="match status" value="1"/>
</dbReference>
<dbReference type="Proteomes" id="UP001218188">
    <property type="component" value="Unassembled WGS sequence"/>
</dbReference>
<dbReference type="AlphaFoldDB" id="A0AAD6SVC2"/>
<organism evidence="2 3">
    <name type="scientific">Mycena alexandri</name>
    <dbReference type="NCBI Taxonomy" id="1745969"/>
    <lineage>
        <taxon>Eukaryota</taxon>
        <taxon>Fungi</taxon>
        <taxon>Dikarya</taxon>
        <taxon>Basidiomycota</taxon>
        <taxon>Agaricomycotina</taxon>
        <taxon>Agaricomycetes</taxon>
        <taxon>Agaricomycetidae</taxon>
        <taxon>Agaricales</taxon>
        <taxon>Marasmiineae</taxon>
        <taxon>Mycenaceae</taxon>
        <taxon>Mycena</taxon>
    </lineage>
</organism>
<dbReference type="Gene3D" id="2.60.40.150">
    <property type="entry name" value="C2 domain"/>
    <property type="match status" value="1"/>
</dbReference>
<sequence length="346" mass="39034">MAQNYSLLIESADDIVWDSGHLHRNPKVYATVSLDDNPVSQTPVFKRSLQPKWNFNSNLFKCWVIWRSCPLISTITLRLYHHTFLPRREDPIIGEGRISIEELLHQCGSGKGDVPALMHSIVIQLKVKADGKVSGRLFVLLEKSEVAAGRAKGRMETALLKTSTTAGPNLDRIDAAVEAGGAQSDLIHPYVSAAWSILSSVYQAVKQQREMDDKVVELVKTMVELYSFKDNINFVVEKIPILEDTLVKIAKQTLECANFLEEYSQPKFAERAIRTAFVNDNQRKIDDLSEELVKLKESFTHSLRIQNLSLTTEIHGTVVKLDNSEELKKLRHMSYDASLRTECLPG</sequence>
<evidence type="ECO:0000313" key="3">
    <source>
        <dbReference type="Proteomes" id="UP001218188"/>
    </source>
</evidence>
<name>A0AAD6SVC2_9AGAR</name>
<dbReference type="InterPro" id="IPR000008">
    <property type="entry name" value="C2_dom"/>
</dbReference>